<evidence type="ECO:0000256" key="7">
    <source>
        <dbReference type="SAM" id="MobiDB-lite"/>
    </source>
</evidence>
<gene>
    <name evidence="8" type="ORF">CDD80_260</name>
</gene>
<dbReference type="GO" id="GO:0005739">
    <property type="term" value="C:mitochondrion"/>
    <property type="evidence" value="ECO:0007669"/>
    <property type="project" value="UniProtKB-SubCell"/>
</dbReference>
<dbReference type="Proteomes" id="UP000226431">
    <property type="component" value="Unassembled WGS sequence"/>
</dbReference>
<evidence type="ECO:0000256" key="5">
    <source>
        <dbReference type="ARBA" id="ARBA00023274"/>
    </source>
</evidence>
<comment type="subcellular location">
    <subcellularLocation>
        <location evidence="1">Mitochondrion</location>
    </subcellularLocation>
</comment>
<proteinExistence type="inferred from homology"/>
<dbReference type="GO" id="GO:0005840">
    <property type="term" value="C:ribosome"/>
    <property type="evidence" value="ECO:0007669"/>
    <property type="project" value="UniProtKB-KW"/>
</dbReference>
<dbReference type="STRING" id="2004952.A0A2C5ZCK5"/>
<accession>A0A2C5ZCK5</accession>
<comment type="similarity">
    <text evidence="2">Belongs to the mitochondrion-specific ribosomal protein mL50 family.</text>
</comment>
<dbReference type="InterPro" id="IPR018305">
    <property type="entry name" value="Ribosomal_m50"/>
</dbReference>
<keyword evidence="3" id="KW-0689">Ribosomal protein</keyword>
<sequence>MPRLPGARSLKLLRLAASTPRPATATCTLTTTSSARGETTSWVRRKLWRSEPPGPEDPYTQRSEATQPAPDTEETTKPARVARDNTPKSIRRSRLIVPPRRTEAATPEQAKERDPNYVPAEDGKDLELIATLDNWWQRPGHWGEESKFKGFGNSTIVTNRAVIEATLCRAFFEVTALQQTGHFAEWMAKPWYVGGKKALRLILETKFPAKDTTLHNFNASHISQHVRGTADRSEDDETHRMSVEEAQEAIKQWGSKMREIQLSDEAKFAIRKRVYQLTGNLIADSKLGASRTLRDLLLVTGKEPKPMRLTVELRERGELDSLPNVTVHKQRVGIITKETNLGRWKLIQQELGKRGLPERGPANASGLVEAKWLSGRA</sequence>
<keyword evidence="9" id="KW-1185">Reference proteome</keyword>
<evidence type="ECO:0000256" key="6">
    <source>
        <dbReference type="ARBA" id="ARBA00035183"/>
    </source>
</evidence>
<name>A0A2C5ZCK5_9HYPO</name>
<dbReference type="GO" id="GO:1990904">
    <property type="term" value="C:ribonucleoprotein complex"/>
    <property type="evidence" value="ECO:0007669"/>
    <property type="project" value="UniProtKB-KW"/>
</dbReference>
<dbReference type="Pfam" id="PF10501">
    <property type="entry name" value="Ribosomal_L50"/>
    <property type="match status" value="1"/>
</dbReference>
<dbReference type="EMBL" id="NJES01000106">
    <property type="protein sequence ID" value="PHH77746.1"/>
    <property type="molecule type" value="Genomic_DNA"/>
</dbReference>
<reference evidence="8 9" key="1">
    <citation type="submission" date="2017-06" db="EMBL/GenBank/DDBJ databases">
        <title>Ant-infecting Ophiocordyceps genomes reveal a high diversity of potential behavioral manipulation genes and a possible major role for enterotoxins.</title>
        <authorList>
            <person name="De Bekker C."/>
            <person name="Evans H.C."/>
            <person name="Brachmann A."/>
            <person name="Hughes D.P."/>
        </authorList>
    </citation>
    <scope>NUCLEOTIDE SEQUENCE [LARGE SCALE GENOMIC DNA]</scope>
    <source>
        <strain evidence="8 9">Map16</strain>
    </source>
</reference>
<keyword evidence="4" id="KW-0496">Mitochondrion</keyword>
<evidence type="ECO:0000256" key="3">
    <source>
        <dbReference type="ARBA" id="ARBA00022980"/>
    </source>
</evidence>
<evidence type="ECO:0000256" key="4">
    <source>
        <dbReference type="ARBA" id="ARBA00023128"/>
    </source>
</evidence>
<dbReference type="OrthoDB" id="6220758at2759"/>
<evidence type="ECO:0000313" key="8">
    <source>
        <dbReference type="EMBL" id="PHH77746.1"/>
    </source>
</evidence>
<keyword evidence="5" id="KW-0687">Ribonucleoprotein</keyword>
<evidence type="ECO:0000256" key="2">
    <source>
        <dbReference type="ARBA" id="ARBA00008860"/>
    </source>
</evidence>
<feature type="region of interest" description="Disordered" evidence="7">
    <location>
        <begin position="29"/>
        <end position="122"/>
    </location>
</feature>
<feature type="compositionally biased region" description="Basic and acidic residues" evidence="7">
    <location>
        <begin position="109"/>
        <end position="122"/>
    </location>
</feature>
<evidence type="ECO:0000256" key="1">
    <source>
        <dbReference type="ARBA" id="ARBA00004173"/>
    </source>
</evidence>
<protein>
    <recommendedName>
        <fullName evidence="6">Large ribosomal subunit protein mL50</fullName>
    </recommendedName>
</protein>
<comment type="caution">
    <text evidence="8">The sequence shown here is derived from an EMBL/GenBank/DDBJ whole genome shotgun (WGS) entry which is preliminary data.</text>
</comment>
<feature type="compositionally biased region" description="Basic and acidic residues" evidence="7">
    <location>
        <begin position="74"/>
        <end position="86"/>
    </location>
</feature>
<organism evidence="8 9">
    <name type="scientific">Ophiocordyceps camponoti-rufipedis</name>
    <dbReference type="NCBI Taxonomy" id="2004952"/>
    <lineage>
        <taxon>Eukaryota</taxon>
        <taxon>Fungi</taxon>
        <taxon>Dikarya</taxon>
        <taxon>Ascomycota</taxon>
        <taxon>Pezizomycotina</taxon>
        <taxon>Sordariomycetes</taxon>
        <taxon>Hypocreomycetidae</taxon>
        <taxon>Hypocreales</taxon>
        <taxon>Ophiocordycipitaceae</taxon>
        <taxon>Ophiocordyceps</taxon>
    </lineage>
</organism>
<dbReference type="AlphaFoldDB" id="A0A2C5ZCK5"/>
<evidence type="ECO:0000313" key="9">
    <source>
        <dbReference type="Proteomes" id="UP000226431"/>
    </source>
</evidence>